<dbReference type="PANTHER" id="PTHR31735:SF1">
    <property type="entry name" value="VACUOLAR MEMBRANE PROTEIN YPL162C"/>
    <property type="match status" value="1"/>
</dbReference>
<dbReference type="PANTHER" id="PTHR31735">
    <property type="entry name" value="VACUOLAR MEMBRANE PROTEIN YPL162C"/>
    <property type="match status" value="1"/>
</dbReference>
<feature type="transmembrane region" description="Helical" evidence="1">
    <location>
        <begin position="55"/>
        <end position="74"/>
    </location>
</feature>
<gene>
    <name evidence="2" type="primary">STIMATE</name>
    <name evidence="2" type="ORF">GWK47_021593</name>
</gene>
<keyword evidence="3" id="KW-1185">Reference proteome</keyword>
<dbReference type="EMBL" id="JACEEZ010023663">
    <property type="protein sequence ID" value="KAG0711021.1"/>
    <property type="molecule type" value="Genomic_DNA"/>
</dbReference>
<dbReference type="GO" id="GO:0016020">
    <property type="term" value="C:membrane"/>
    <property type="evidence" value="ECO:0007669"/>
    <property type="project" value="TreeGrafter"/>
</dbReference>
<sequence length="153" mass="17237">MGRPPSVRAWGHQCALYVGFMVVEKVIITGLLALQFWASVRQLILAPITSPEARVVVVVLVIPFFINAIIFWVTDNFLMLNVKRTIKNDDNTHTGSSSSSLGVARIYSKVRYKQRDSLHQDESDVLLSSSSNDDELLGRNENLQERRVRHVSA</sequence>
<protein>
    <submittedName>
        <fullName evidence="2">Store-operated calcium entry regulator STIMATE</fullName>
    </submittedName>
</protein>
<dbReference type="Pfam" id="PF12400">
    <property type="entry name" value="STIMATE"/>
    <property type="match status" value="1"/>
</dbReference>
<dbReference type="Proteomes" id="UP000770661">
    <property type="component" value="Unassembled WGS sequence"/>
</dbReference>
<keyword evidence="1" id="KW-0472">Membrane</keyword>
<proteinExistence type="predicted"/>
<evidence type="ECO:0000313" key="2">
    <source>
        <dbReference type="EMBL" id="KAG0711021.1"/>
    </source>
</evidence>
<comment type="caution">
    <text evidence="2">The sequence shown here is derived from an EMBL/GenBank/DDBJ whole genome shotgun (WGS) entry which is preliminary data.</text>
</comment>
<dbReference type="OrthoDB" id="431202at2759"/>
<reference evidence="2" key="1">
    <citation type="submission" date="2020-07" db="EMBL/GenBank/DDBJ databases">
        <title>The High-quality genome of the commercially important snow crab, Chionoecetes opilio.</title>
        <authorList>
            <person name="Jeong J.-H."/>
            <person name="Ryu S."/>
        </authorList>
    </citation>
    <scope>NUCLEOTIDE SEQUENCE</scope>
    <source>
        <strain evidence="2">MADBK_172401_WGS</strain>
        <tissue evidence="2">Digestive gland</tissue>
    </source>
</reference>
<feature type="transmembrane region" description="Helical" evidence="1">
    <location>
        <begin position="15"/>
        <end position="34"/>
    </location>
</feature>
<name>A0A8J4XNI8_CHIOP</name>
<dbReference type="InterPro" id="IPR022127">
    <property type="entry name" value="STIMATE/YPL162C"/>
</dbReference>
<keyword evidence="1" id="KW-0812">Transmembrane</keyword>
<keyword evidence="1" id="KW-1133">Transmembrane helix</keyword>
<organism evidence="2 3">
    <name type="scientific">Chionoecetes opilio</name>
    <name type="common">Atlantic snow crab</name>
    <name type="synonym">Cancer opilio</name>
    <dbReference type="NCBI Taxonomy" id="41210"/>
    <lineage>
        <taxon>Eukaryota</taxon>
        <taxon>Metazoa</taxon>
        <taxon>Ecdysozoa</taxon>
        <taxon>Arthropoda</taxon>
        <taxon>Crustacea</taxon>
        <taxon>Multicrustacea</taxon>
        <taxon>Malacostraca</taxon>
        <taxon>Eumalacostraca</taxon>
        <taxon>Eucarida</taxon>
        <taxon>Decapoda</taxon>
        <taxon>Pleocyemata</taxon>
        <taxon>Brachyura</taxon>
        <taxon>Eubrachyura</taxon>
        <taxon>Majoidea</taxon>
        <taxon>Majidae</taxon>
        <taxon>Chionoecetes</taxon>
    </lineage>
</organism>
<evidence type="ECO:0000256" key="1">
    <source>
        <dbReference type="SAM" id="Phobius"/>
    </source>
</evidence>
<accession>A0A8J4XNI8</accession>
<evidence type="ECO:0000313" key="3">
    <source>
        <dbReference type="Proteomes" id="UP000770661"/>
    </source>
</evidence>
<dbReference type="AlphaFoldDB" id="A0A8J4XNI8"/>